<feature type="region of interest" description="Disordered" evidence="1">
    <location>
        <begin position="1"/>
        <end position="209"/>
    </location>
</feature>
<comment type="caution">
    <text evidence="2">The sequence shown here is derived from an EMBL/GenBank/DDBJ whole genome shotgun (WGS) entry which is preliminary data.</text>
</comment>
<keyword evidence="3" id="KW-1185">Reference proteome</keyword>
<organism evidence="2 3">
    <name type="scientific">Nocardiopsis rhodophaea</name>
    <dbReference type="NCBI Taxonomy" id="280238"/>
    <lineage>
        <taxon>Bacteria</taxon>
        <taxon>Bacillati</taxon>
        <taxon>Actinomycetota</taxon>
        <taxon>Actinomycetes</taxon>
        <taxon>Streptosporangiales</taxon>
        <taxon>Nocardiopsidaceae</taxon>
        <taxon>Nocardiopsis</taxon>
    </lineage>
</organism>
<protein>
    <submittedName>
        <fullName evidence="2">Uncharacterized protein</fullName>
    </submittedName>
</protein>
<gene>
    <name evidence="2" type="ORF">GCM10009799_33130</name>
</gene>
<name>A0ABP5ENI4_9ACTN</name>
<feature type="compositionally biased region" description="Basic and acidic residues" evidence="1">
    <location>
        <begin position="1"/>
        <end position="16"/>
    </location>
</feature>
<evidence type="ECO:0000256" key="1">
    <source>
        <dbReference type="SAM" id="MobiDB-lite"/>
    </source>
</evidence>
<feature type="compositionally biased region" description="Low complexity" evidence="1">
    <location>
        <begin position="72"/>
        <end position="93"/>
    </location>
</feature>
<accession>A0ABP5ENI4</accession>
<evidence type="ECO:0000313" key="2">
    <source>
        <dbReference type="EMBL" id="GAA2003396.1"/>
    </source>
</evidence>
<reference evidence="3" key="1">
    <citation type="journal article" date="2019" name="Int. J. Syst. Evol. Microbiol.">
        <title>The Global Catalogue of Microorganisms (GCM) 10K type strain sequencing project: providing services to taxonomists for standard genome sequencing and annotation.</title>
        <authorList>
            <consortium name="The Broad Institute Genomics Platform"/>
            <consortium name="The Broad Institute Genome Sequencing Center for Infectious Disease"/>
            <person name="Wu L."/>
            <person name="Ma J."/>
        </authorList>
    </citation>
    <scope>NUCLEOTIDE SEQUENCE [LARGE SCALE GENOMIC DNA]</scope>
    <source>
        <strain evidence="3">JCM 15313</strain>
    </source>
</reference>
<proteinExistence type="predicted"/>
<dbReference type="Proteomes" id="UP001501585">
    <property type="component" value="Unassembled WGS sequence"/>
</dbReference>
<sequence>MPREEDEVRRLLRPDGELIGPDVDDPEPPPWGGKAEKKWRRGGSERGEMWEMSEAAESVNRTSESTKERGTPASLSPASSIPPGSPVSSDPSAPRGPLELSSPSATPIGGSGAPDNGAARASLGPENRGTRWGSADEPGTGAIGSEPRGSSPQTSQNPSLTTPVQPRSVQSLIAPPRSHRVAWRGSAPRPGHPGGSGPVRSRSSPHPRL</sequence>
<feature type="compositionally biased region" description="Polar residues" evidence="1">
    <location>
        <begin position="148"/>
        <end position="171"/>
    </location>
</feature>
<evidence type="ECO:0000313" key="3">
    <source>
        <dbReference type="Proteomes" id="UP001501585"/>
    </source>
</evidence>
<dbReference type="EMBL" id="BAAAPC010000014">
    <property type="protein sequence ID" value="GAA2003396.1"/>
    <property type="molecule type" value="Genomic_DNA"/>
</dbReference>